<dbReference type="PANTHER" id="PTHR13780">
    <property type="entry name" value="AMP-ACTIVATED PROTEIN KINASE, GAMMA REGULATORY SUBUNIT"/>
    <property type="match status" value="1"/>
</dbReference>
<dbReference type="PANTHER" id="PTHR13780:SF35">
    <property type="entry name" value="LD22662P"/>
    <property type="match status" value="1"/>
</dbReference>
<feature type="domain" description="CBS" evidence="7">
    <location>
        <begin position="376"/>
        <end position="436"/>
    </location>
</feature>
<evidence type="ECO:0000313" key="8">
    <source>
        <dbReference type="Proteomes" id="UP000515163"/>
    </source>
</evidence>
<sequence length="511" mass="57931">MLVLRKALKFKRNAMSSERPEAMDASLSPQVREQLSSSFNDAKNACPPEQPLWRSAEVEDLRSCEAPQLNNESILPQDKRSSREWVLEWSNKTQEEAEPFEMRHRSSSHTSGDSPSSMGSIPRSSSAPTNTGYDSPDLEQMEVEGTDLLHRVVQTIGEATSDDGVFSLSRNAVFDADVDEDFDIVIDEHMMGEKWVYSNFLKSRKIHELMPKSSKIVVFDTRLNVKKAFFALVANGVRSAPVFDSQRQDFVGMLTITDFINILRRYYKSPLETGSTNQAQMEELEEHKIETWREIQSLNTNQPKLVRIGPTQSLYDAVKMLLDYKIHRLPVIDYATDNALYIVTHKRILKFLFSYMKALQMPDYMKSSLKDIGIGTYKNVSTVKPNTPLITAIQMFAEKRVSALPVIDENGVVVDIYAKFDVINLAAEKSYNNLDVTVQQALEHRAEGFEGVHRCYLDESLLTIIERLVEAKVHRLVIVDPNDRCIGVLSLSDILKFLILKPTGAQSPKQS</sequence>
<keyword evidence="2" id="KW-0677">Repeat</keyword>
<dbReference type="CDD" id="cd04618">
    <property type="entry name" value="CBS_euAMPK_gamma-like_repeat1"/>
    <property type="match status" value="1"/>
</dbReference>
<evidence type="ECO:0000259" key="7">
    <source>
        <dbReference type="PROSITE" id="PS51371"/>
    </source>
</evidence>
<gene>
    <name evidence="9" type="primary">LOC116300877</name>
</gene>
<dbReference type="RefSeq" id="XP_031565701.1">
    <property type="nucleotide sequence ID" value="XM_031709841.1"/>
</dbReference>
<dbReference type="AlphaFoldDB" id="A0A6P8IG72"/>
<keyword evidence="8" id="KW-1185">Reference proteome</keyword>
<keyword evidence="3 5" id="KW-0129">CBS domain</keyword>
<feature type="region of interest" description="Disordered" evidence="6">
    <location>
        <begin position="94"/>
        <end position="137"/>
    </location>
</feature>
<feature type="domain" description="CBS" evidence="7">
    <location>
        <begin position="448"/>
        <end position="507"/>
    </location>
</feature>
<dbReference type="Proteomes" id="UP000515163">
    <property type="component" value="Unplaced"/>
</dbReference>
<protein>
    <submittedName>
        <fullName evidence="9">5'-AMP-activated protein kinase subunit gamma-1-like isoform X1</fullName>
    </submittedName>
</protein>
<evidence type="ECO:0000313" key="9">
    <source>
        <dbReference type="RefSeq" id="XP_031565701.1"/>
    </source>
</evidence>
<organism evidence="8 9">
    <name type="scientific">Actinia tenebrosa</name>
    <name type="common">Australian red waratah sea anemone</name>
    <dbReference type="NCBI Taxonomy" id="6105"/>
    <lineage>
        <taxon>Eukaryota</taxon>
        <taxon>Metazoa</taxon>
        <taxon>Cnidaria</taxon>
        <taxon>Anthozoa</taxon>
        <taxon>Hexacorallia</taxon>
        <taxon>Actiniaria</taxon>
        <taxon>Actiniidae</taxon>
        <taxon>Actinia</taxon>
    </lineage>
</organism>
<dbReference type="SUPFAM" id="SSF54631">
    <property type="entry name" value="CBS-domain pair"/>
    <property type="match status" value="2"/>
</dbReference>
<dbReference type="InterPro" id="IPR000644">
    <property type="entry name" value="CBS_dom"/>
</dbReference>
<dbReference type="Pfam" id="PF00571">
    <property type="entry name" value="CBS"/>
    <property type="match status" value="4"/>
</dbReference>
<evidence type="ECO:0000256" key="3">
    <source>
        <dbReference type="ARBA" id="ARBA00023122"/>
    </source>
</evidence>
<dbReference type="GO" id="GO:0031588">
    <property type="term" value="C:nucleotide-activated protein kinase complex"/>
    <property type="evidence" value="ECO:0007669"/>
    <property type="project" value="TreeGrafter"/>
</dbReference>
<evidence type="ECO:0000256" key="4">
    <source>
        <dbReference type="ARBA" id="ARBA00025878"/>
    </source>
</evidence>
<feature type="region of interest" description="Disordered" evidence="6">
    <location>
        <begin position="13"/>
        <end position="51"/>
    </location>
</feature>
<dbReference type="GO" id="GO:0005634">
    <property type="term" value="C:nucleus"/>
    <property type="evidence" value="ECO:0007669"/>
    <property type="project" value="TreeGrafter"/>
</dbReference>
<evidence type="ECO:0000256" key="5">
    <source>
        <dbReference type="PROSITE-ProRule" id="PRU00703"/>
    </source>
</evidence>
<dbReference type="InterPro" id="IPR046342">
    <property type="entry name" value="CBS_dom_sf"/>
</dbReference>
<dbReference type="GeneID" id="116300877"/>
<name>A0A6P8IG72_ACTTE</name>
<reference evidence="9" key="1">
    <citation type="submission" date="2025-08" db="UniProtKB">
        <authorList>
            <consortium name="RefSeq"/>
        </authorList>
    </citation>
    <scope>IDENTIFICATION</scope>
    <source>
        <tissue evidence="9">Tentacle</tissue>
    </source>
</reference>
<evidence type="ECO:0000256" key="6">
    <source>
        <dbReference type="SAM" id="MobiDB-lite"/>
    </source>
</evidence>
<dbReference type="GO" id="GO:0019887">
    <property type="term" value="F:protein kinase regulator activity"/>
    <property type="evidence" value="ECO:0007669"/>
    <property type="project" value="TreeGrafter"/>
</dbReference>
<comment type="similarity">
    <text evidence="1">Belongs to the 5'-AMP-activated protein kinase gamma subunit family.</text>
</comment>
<evidence type="ECO:0000256" key="2">
    <source>
        <dbReference type="ARBA" id="ARBA00022737"/>
    </source>
</evidence>
<dbReference type="InParanoid" id="A0A6P8IG72"/>
<dbReference type="OrthoDB" id="449052at2759"/>
<dbReference type="GO" id="GO:0019901">
    <property type="term" value="F:protein kinase binding"/>
    <property type="evidence" value="ECO:0007669"/>
    <property type="project" value="TreeGrafter"/>
</dbReference>
<dbReference type="SMART" id="SM00116">
    <property type="entry name" value="CBS"/>
    <property type="match status" value="4"/>
</dbReference>
<dbReference type="KEGG" id="aten:116300877"/>
<evidence type="ECO:0000256" key="1">
    <source>
        <dbReference type="ARBA" id="ARBA00006750"/>
    </source>
</evidence>
<feature type="compositionally biased region" description="Low complexity" evidence="6">
    <location>
        <begin position="108"/>
        <end position="128"/>
    </location>
</feature>
<comment type="subunit">
    <text evidence="4">AMPK is a heterotrimer of an alpha catalytic subunit (PRKAA1 or PRKAA2), a beta (PRKAB1 or PRKAB2) and a gamma non-catalytic subunits (PRKAG1, PRKAG2 or PRKAG3). Interacts with FNIP1 and FNIP2.</text>
</comment>
<dbReference type="InterPro" id="IPR050511">
    <property type="entry name" value="AMPK_gamma/SDS23_families"/>
</dbReference>
<feature type="domain" description="CBS" evidence="7">
    <location>
        <begin position="210"/>
        <end position="271"/>
    </location>
</feature>
<feature type="compositionally biased region" description="Polar residues" evidence="6">
    <location>
        <begin position="27"/>
        <end position="41"/>
    </location>
</feature>
<proteinExistence type="inferred from homology"/>
<dbReference type="GO" id="GO:0005737">
    <property type="term" value="C:cytoplasm"/>
    <property type="evidence" value="ECO:0007669"/>
    <property type="project" value="TreeGrafter"/>
</dbReference>
<dbReference type="PROSITE" id="PS51371">
    <property type="entry name" value="CBS"/>
    <property type="match status" value="4"/>
</dbReference>
<dbReference type="FunCoup" id="A0A6P8IG72">
    <property type="interactions" value="2115"/>
</dbReference>
<feature type="domain" description="CBS" evidence="7">
    <location>
        <begin position="301"/>
        <end position="359"/>
    </location>
</feature>
<dbReference type="Gene3D" id="3.10.580.10">
    <property type="entry name" value="CBS-domain"/>
    <property type="match status" value="2"/>
</dbReference>
<dbReference type="GO" id="GO:0016208">
    <property type="term" value="F:AMP binding"/>
    <property type="evidence" value="ECO:0007669"/>
    <property type="project" value="TreeGrafter"/>
</dbReference>
<dbReference type="CDD" id="cd04641">
    <property type="entry name" value="CBS_euAMPK_gamma-like_repeat2"/>
    <property type="match status" value="1"/>
</dbReference>
<accession>A0A6P8IG72</accession>